<feature type="region of interest" description="Disordered" evidence="1">
    <location>
        <begin position="128"/>
        <end position="168"/>
    </location>
</feature>
<dbReference type="OrthoDB" id="5315820at2759"/>
<feature type="region of interest" description="Disordered" evidence="1">
    <location>
        <begin position="225"/>
        <end position="250"/>
    </location>
</feature>
<evidence type="ECO:0000313" key="3">
    <source>
        <dbReference type="Proteomes" id="UP000177798"/>
    </source>
</evidence>
<dbReference type="OMA" id="GPIYQRR"/>
<feature type="compositionally biased region" description="Low complexity" evidence="1">
    <location>
        <begin position="29"/>
        <end position="41"/>
    </location>
</feature>
<evidence type="ECO:0000313" key="2">
    <source>
        <dbReference type="EMBL" id="APA14286.1"/>
    </source>
</evidence>
<feature type="region of interest" description="Disordered" evidence="1">
    <location>
        <begin position="1"/>
        <end position="112"/>
    </location>
</feature>
<reference evidence="3" key="1">
    <citation type="journal article" date="2017" name="Genome Biol. Evol.">
        <title>The complete genome sequence of the phytopathogenic fungus Sclerotinia sclerotiorum reveals insights into the genome architecture of broad host range pathogens.</title>
        <authorList>
            <person name="Derbyshire M."/>
            <person name="Denton-Giles M."/>
            <person name="Hegedus D."/>
            <person name="Seifbarghy S."/>
            <person name="Rollins J."/>
            <person name="van Kan J."/>
            <person name="Seidl M.F."/>
            <person name="Faino L."/>
            <person name="Mbengue M."/>
            <person name="Navaud O."/>
            <person name="Raffaele S."/>
            <person name="Hammond-Kosack K."/>
            <person name="Heard S."/>
            <person name="Oliver R."/>
        </authorList>
    </citation>
    <scope>NUCLEOTIDE SEQUENCE [LARGE SCALE GENOMIC DNA]</scope>
    <source>
        <strain evidence="3">ATCC 18683 / 1980 / Ss-1</strain>
    </source>
</reference>
<dbReference type="Proteomes" id="UP000177798">
    <property type="component" value="Chromosome 12"/>
</dbReference>
<feature type="compositionally biased region" description="Polar residues" evidence="1">
    <location>
        <begin position="52"/>
        <end position="68"/>
    </location>
</feature>
<accession>A0A1D9QH66</accession>
<protein>
    <submittedName>
        <fullName evidence="2">Uncharacterized protein</fullName>
    </submittedName>
</protein>
<dbReference type="RefSeq" id="XP_001586872.1">
    <property type="nucleotide sequence ID" value="XM_001586822.1"/>
</dbReference>
<sequence>MASTPTLIGMPEPPSNIDTPTDAPGTPNSTTTSLSALSTTAIKDGHRGSAHPTGSSHHQHTLSNNTLEAQRADRISRLAGLERVTTATPQNPSGTTTAPGPATGQIPGYFDQAGNPVYTTRISTVGSASATGSMTGRTTTWASNSTKGQTEADDDELSMDNNYRETDDRDTFSASAMDEELDGDGMSDNTSLVGFGEGAGSTVSGPTYSRGNILASPIAVGKSGLAKEVQSSNPGTSVSASTSATAEQQRREARMLDGITDDNTSGYVDTAARGYGTGVAGNRNSSGSGLGTGVGAEAAERILKERIDDSPSAASRPPLGSPDQAGLGKFYFEEKK</sequence>
<gene>
    <name evidence="2" type="ORF">sscle_12g090560</name>
</gene>
<feature type="compositionally biased region" description="Polar residues" evidence="1">
    <location>
        <begin position="128"/>
        <end position="149"/>
    </location>
</feature>
<dbReference type="VEuPathDB" id="FungiDB:sscle_12g090560"/>
<feature type="compositionally biased region" description="Low complexity" evidence="1">
    <location>
        <begin position="236"/>
        <end position="246"/>
    </location>
</feature>
<dbReference type="EMBL" id="CP017825">
    <property type="protein sequence ID" value="APA14286.1"/>
    <property type="molecule type" value="Genomic_DNA"/>
</dbReference>
<proteinExistence type="predicted"/>
<evidence type="ECO:0000256" key="1">
    <source>
        <dbReference type="SAM" id="MobiDB-lite"/>
    </source>
</evidence>
<dbReference type="KEGG" id="ssl:SS1G_11901"/>
<dbReference type="AlphaFoldDB" id="A0A1D9QH66"/>
<feature type="compositionally biased region" description="Low complexity" evidence="1">
    <location>
        <begin position="92"/>
        <end position="108"/>
    </location>
</feature>
<organism evidence="2 3">
    <name type="scientific">Sclerotinia sclerotiorum (strain ATCC 18683 / 1980 / Ss-1)</name>
    <name type="common">White mold</name>
    <name type="synonym">Whetzelinia sclerotiorum</name>
    <dbReference type="NCBI Taxonomy" id="665079"/>
    <lineage>
        <taxon>Eukaryota</taxon>
        <taxon>Fungi</taxon>
        <taxon>Dikarya</taxon>
        <taxon>Ascomycota</taxon>
        <taxon>Pezizomycotina</taxon>
        <taxon>Leotiomycetes</taxon>
        <taxon>Helotiales</taxon>
        <taxon>Sclerotiniaceae</taxon>
        <taxon>Sclerotinia</taxon>
    </lineage>
</organism>
<feature type="region of interest" description="Disordered" evidence="1">
    <location>
        <begin position="301"/>
        <end position="336"/>
    </location>
</feature>
<name>A0A1D9QH66_SCLS1</name>